<dbReference type="SUPFAM" id="SSF53822">
    <property type="entry name" value="Periplasmic binding protein-like I"/>
    <property type="match status" value="1"/>
</dbReference>
<dbReference type="EMBL" id="FQYR01000003">
    <property type="protein sequence ID" value="SHJ24000.1"/>
    <property type="molecule type" value="Genomic_DNA"/>
</dbReference>
<gene>
    <name evidence="5" type="ORF">SAMN02745181_1528</name>
</gene>
<dbReference type="SUPFAM" id="SSF46689">
    <property type="entry name" value="Homeodomain-like"/>
    <property type="match status" value="1"/>
</dbReference>
<dbReference type="SMART" id="SM00342">
    <property type="entry name" value="HTH_ARAC"/>
    <property type="match status" value="1"/>
</dbReference>
<evidence type="ECO:0000259" key="4">
    <source>
        <dbReference type="PROSITE" id="PS01124"/>
    </source>
</evidence>
<dbReference type="Pfam" id="PF12833">
    <property type="entry name" value="HTH_18"/>
    <property type="match status" value="1"/>
</dbReference>
<dbReference type="InterPro" id="IPR046335">
    <property type="entry name" value="LacI/GalR-like_sensor"/>
</dbReference>
<dbReference type="FunCoup" id="A0A1M6HPA6">
    <property type="interactions" value="18"/>
</dbReference>
<keyword evidence="1" id="KW-0805">Transcription regulation</keyword>
<evidence type="ECO:0000313" key="5">
    <source>
        <dbReference type="EMBL" id="SHJ24000.1"/>
    </source>
</evidence>
<evidence type="ECO:0000256" key="3">
    <source>
        <dbReference type="ARBA" id="ARBA00023163"/>
    </source>
</evidence>
<dbReference type="Proteomes" id="UP000184510">
    <property type="component" value="Unassembled WGS sequence"/>
</dbReference>
<keyword evidence="3" id="KW-0804">Transcription</keyword>
<dbReference type="PANTHER" id="PTHR30146:SF24">
    <property type="entry name" value="XYLOSE OPERON REGULATORY PROTEIN"/>
    <property type="match status" value="1"/>
</dbReference>
<evidence type="ECO:0000256" key="2">
    <source>
        <dbReference type="ARBA" id="ARBA00023125"/>
    </source>
</evidence>
<evidence type="ECO:0000256" key="1">
    <source>
        <dbReference type="ARBA" id="ARBA00023015"/>
    </source>
</evidence>
<dbReference type="PANTHER" id="PTHR30146">
    <property type="entry name" value="LACI-RELATED TRANSCRIPTIONAL REPRESSOR"/>
    <property type="match status" value="1"/>
</dbReference>
<dbReference type="InParanoid" id="A0A1M6HPA6"/>
<accession>A0A1M6HPA6</accession>
<dbReference type="Gene3D" id="3.40.50.2300">
    <property type="match status" value="2"/>
</dbReference>
<dbReference type="Gene3D" id="1.10.10.60">
    <property type="entry name" value="Homeodomain-like"/>
    <property type="match status" value="1"/>
</dbReference>
<keyword evidence="6" id="KW-1185">Reference proteome</keyword>
<dbReference type="GO" id="GO:0000976">
    <property type="term" value="F:transcription cis-regulatory region binding"/>
    <property type="evidence" value="ECO:0007669"/>
    <property type="project" value="TreeGrafter"/>
</dbReference>
<dbReference type="OrthoDB" id="9792510at2"/>
<dbReference type="CDD" id="cd01543">
    <property type="entry name" value="PBP1_XylR"/>
    <property type="match status" value="1"/>
</dbReference>
<name>A0A1M6HPA6_9BACT</name>
<dbReference type="GO" id="GO:0003700">
    <property type="term" value="F:DNA-binding transcription factor activity"/>
    <property type="evidence" value="ECO:0007669"/>
    <property type="project" value="InterPro"/>
</dbReference>
<dbReference type="AlphaFoldDB" id="A0A1M6HPA6"/>
<keyword evidence="2" id="KW-0238">DNA-binding</keyword>
<sequence>MGKNIGYNRDVIQGIYAFSQKRKNWIFRDSAPRPDSIEWLQRWRPDGIIGHLYNDEFAQTLANLNIPIVSTTDSLVHLNYPLADVHHEKVGEMAAKYLKDLGLEHFAYVGDAQIQYSRQRFSSFKRTLGREVELCDVPYLPRIQDSRILYSATNKMRKWLKKLPKPIGIFCSNDVPARDLADVCLELNIKVPDEVVILGVDNDLVECRLSRPPLSSIEIPAAKIGYEAASMLEDLMTGIPLQSTTFTPPPIRVIERESTNISAVDDQEVKNALNYIKEHFAEIQSIDQVVEQTSLGRRSLEKRFRTLLNKSMLEVLHNQRLANAKKLLINSQEDLSSIAELCGYSSSARLAQNFKKHYLCSPSEYARQYKV</sequence>
<organism evidence="5 6">
    <name type="scientific">Rubritalea squalenifaciens DSM 18772</name>
    <dbReference type="NCBI Taxonomy" id="1123071"/>
    <lineage>
        <taxon>Bacteria</taxon>
        <taxon>Pseudomonadati</taxon>
        <taxon>Verrucomicrobiota</taxon>
        <taxon>Verrucomicrobiia</taxon>
        <taxon>Verrucomicrobiales</taxon>
        <taxon>Rubritaleaceae</taxon>
        <taxon>Rubritalea</taxon>
    </lineage>
</organism>
<feature type="domain" description="HTH araC/xylS-type" evidence="4">
    <location>
        <begin position="270"/>
        <end position="368"/>
    </location>
</feature>
<proteinExistence type="predicted"/>
<dbReference type="InterPro" id="IPR028082">
    <property type="entry name" value="Peripla_BP_I"/>
</dbReference>
<dbReference type="InterPro" id="IPR009057">
    <property type="entry name" value="Homeodomain-like_sf"/>
</dbReference>
<evidence type="ECO:0000313" key="6">
    <source>
        <dbReference type="Proteomes" id="UP000184510"/>
    </source>
</evidence>
<dbReference type="Pfam" id="PF13377">
    <property type="entry name" value="Peripla_BP_3"/>
    <property type="match status" value="1"/>
</dbReference>
<protein>
    <submittedName>
        <fullName evidence="5">LacI family transcriptional regulator</fullName>
    </submittedName>
</protein>
<dbReference type="PROSITE" id="PS01124">
    <property type="entry name" value="HTH_ARAC_FAMILY_2"/>
    <property type="match status" value="1"/>
</dbReference>
<reference evidence="5 6" key="1">
    <citation type="submission" date="2016-11" db="EMBL/GenBank/DDBJ databases">
        <authorList>
            <person name="Jaros S."/>
            <person name="Januszkiewicz K."/>
            <person name="Wedrychowicz H."/>
        </authorList>
    </citation>
    <scope>NUCLEOTIDE SEQUENCE [LARGE SCALE GENOMIC DNA]</scope>
    <source>
        <strain evidence="5 6">DSM 18772</strain>
    </source>
</reference>
<dbReference type="STRING" id="1123071.SAMN02745181_1528"/>
<dbReference type="InterPro" id="IPR018060">
    <property type="entry name" value="HTH_AraC"/>
</dbReference>